<dbReference type="Proteomes" id="UP001595075">
    <property type="component" value="Unassembled WGS sequence"/>
</dbReference>
<sequence>MSERVNDRVTEVFEKSVCKADGLEIPCCLLWLIMIVLSTRHGTAGTTLLNPSGRIQSFHIPSVSQETQTANPPAALARLVHLPAHAVISACLTAAPFQYLVM</sequence>
<reference evidence="1 2" key="1">
    <citation type="journal article" date="2024" name="Commun. Biol.">
        <title>Comparative genomic analysis of thermophilic fungi reveals convergent evolutionary adaptations and gene losses.</title>
        <authorList>
            <person name="Steindorff A.S."/>
            <person name="Aguilar-Pontes M.V."/>
            <person name="Robinson A.J."/>
            <person name="Andreopoulos B."/>
            <person name="LaButti K."/>
            <person name="Kuo A."/>
            <person name="Mondo S."/>
            <person name="Riley R."/>
            <person name="Otillar R."/>
            <person name="Haridas S."/>
            <person name="Lipzen A."/>
            <person name="Grimwood J."/>
            <person name="Schmutz J."/>
            <person name="Clum A."/>
            <person name="Reid I.D."/>
            <person name="Moisan M.C."/>
            <person name="Butler G."/>
            <person name="Nguyen T.T.M."/>
            <person name="Dewar K."/>
            <person name="Conant G."/>
            <person name="Drula E."/>
            <person name="Henrissat B."/>
            <person name="Hansel C."/>
            <person name="Singer S."/>
            <person name="Hutchinson M.I."/>
            <person name="de Vries R.P."/>
            <person name="Natvig D.O."/>
            <person name="Powell A.J."/>
            <person name="Tsang A."/>
            <person name="Grigoriev I.V."/>
        </authorList>
    </citation>
    <scope>NUCLEOTIDE SEQUENCE [LARGE SCALE GENOMIC DNA]</scope>
    <source>
        <strain evidence="1 2">CBS 494.80</strain>
    </source>
</reference>
<accession>A0ABR4C313</accession>
<name>A0ABR4C313_9HELO</name>
<evidence type="ECO:0000313" key="2">
    <source>
        <dbReference type="Proteomes" id="UP001595075"/>
    </source>
</evidence>
<dbReference type="EMBL" id="JAZHXI010000014">
    <property type="protein sequence ID" value="KAL2064312.1"/>
    <property type="molecule type" value="Genomic_DNA"/>
</dbReference>
<gene>
    <name evidence="1" type="ORF">VTL71DRAFT_4806</name>
</gene>
<comment type="caution">
    <text evidence="1">The sequence shown here is derived from an EMBL/GenBank/DDBJ whole genome shotgun (WGS) entry which is preliminary data.</text>
</comment>
<protein>
    <submittedName>
        <fullName evidence="1">Uncharacterized protein</fullName>
    </submittedName>
</protein>
<evidence type="ECO:0000313" key="1">
    <source>
        <dbReference type="EMBL" id="KAL2064312.1"/>
    </source>
</evidence>
<proteinExistence type="predicted"/>
<keyword evidence="2" id="KW-1185">Reference proteome</keyword>
<feature type="non-terminal residue" evidence="1">
    <location>
        <position position="102"/>
    </location>
</feature>
<organism evidence="1 2">
    <name type="scientific">Oculimacula yallundae</name>
    <dbReference type="NCBI Taxonomy" id="86028"/>
    <lineage>
        <taxon>Eukaryota</taxon>
        <taxon>Fungi</taxon>
        <taxon>Dikarya</taxon>
        <taxon>Ascomycota</taxon>
        <taxon>Pezizomycotina</taxon>
        <taxon>Leotiomycetes</taxon>
        <taxon>Helotiales</taxon>
        <taxon>Ploettnerulaceae</taxon>
        <taxon>Oculimacula</taxon>
    </lineage>
</organism>